<comment type="catalytic activity">
    <reaction evidence="6">
        <text>a beta-lactam + H2O = a substituted beta-amino acid</text>
        <dbReference type="Rhea" id="RHEA:20401"/>
        <dbReference type="ChEBI" id="CHEBI:15377"/>
        <dbReference type="ChEBI" id="CHEBI:35627"/>
        <dbReference type="ChEBI" id="CHEBI:140347"/>
        <dbReference type="EC" id="3.5.2.6"/>
    </reaction>
</comment>
<evidence type="ECO:0000259" key="7">
    <source>
        <dbReference type="Pfam" id="PF00905"/>
    </source>
</evidence>
<dbReference type="RefSeq" id="WP_358141925.1">
    <property type="nucleotide sequence ID" value="NZ_JBFALK010000036.1"/>
</dbReference>
<evidence type="ECO:0000256" key="4">
    <source>
        <dbReference type="ARBA" id="ARBA00022801"/>
    </source>
</evidence>
<name>A0ABV3GT98_MICGL</name>
<protein>
    <recommendedName>
        <fullName evidence="2 6">Beta-lactamase</fullName>
        <ecNumber evidence="2 6">3.5.2.6</ecNumber>
    </recommendedName>
</protein>
<evidence type="ECO:0000256" key="1">
    <source>
        <dbReference type="ARBA" id="ARBA00007898"/>
    </source>
</evidence>
<dbReference type="InterPro" id="IPR001460">
    <property type="entry name" value="PCN-bd_Tpept"/>
</dbReference>
<accession>A0ABV3GT98</accession>
<dbReference type="GO" id="GO:0008800">
    <property type="term" value="F:beta-lactamase activity"/>
    <property type="evidence" value="ECO:0007669"/>
    <property type="project" value="UniProtKB-EC"/>
</dbReference>
<dbReference type="EMBL" id="JBFALK010000036">
    <property type="protein sequence ID" value="MEV0974858.1"/>
    <property type="molecule type" value="Genomic_DNA"/>
</dbReference>
<evidence type="ECO:0000313" key="8">
    <source>
        <dbReference type="EMBL" id="MEV0974858.1"/>
    </source>
</evidence>
<dbReference type="Gene3D" id="3.40.710.10">
    <property type="entry name" value="DD-peptidase/beta-lactamase superfamily"/>
    <property type="match status" value="1"/>
</dbReference>
<dbReference type="NCBIfam" id="NF012161">
    <property type="entry name" value="bla_class_D_main"/>
    <property type="match status" value="1"/>
</dbReference>
<evidence type="ECO:0000313" key="9">
    <source>
        <dbReference type="Proteomes" id="UP001551675"/>
    </source>
</evidence>
<dbReference type="SUPFAM" id="SSF56601">
    <property type="entry name" value="beta-lactamase/transpeptidase-like"/>
    <property type="match status" value="1"/>
</dbReference>
<evidence type="ECO:0000256" key="5">
    <source>
        <dbReference type="ARBA" id="ARBA00023251"/>
    </source>
</evidence>
<proteinExistence type="inferred from homology"/>
<dbReference type="EC" id="3.5.2.6" evidence="2 6"/>
<dbReference type="Pfam" id="PF00905">
    <property type="entry name" value="Transpeptidase"/>
    <property type="match status" value="1"/>
</dbReference>
<organism evidence="8 9">
    <name type="scientific">Microtetraspora glauca</name>
    <dbReference type="NCBI Taxonomy" id="1996"/>
    <lineage>
        <taxon>Bacteria</taxon>
        <taxon>Bacillati</taxon>
        <taxon>Actinomycetota</taxon>
        <taxon>Actinomycetes</taxon>
        <taxon>Streptosporangiales</taxon>
        <taxon>Streptosporangiaceae</taxon>
        <taxon>Microtetraspora</taxon>
    </lineage>
</organism>
<reference evidence="8 9" key="1">
    <citation type="submission" date="2024-06" db="EMBL/GenBank/DDBJ databases">
        <title>The Natural Products Discovery Center: Release of the First 8490 Sequenced Strains for Exploring Actinobacteria Biosynthetic Diversity.</title>
        <authorList>
            <person name="Kalkreuter E."/>
            <person name="Kautsar S.A."/>
            <person name="Yang D."/>
            <person name="Bader C.D."/>
            <person name="Teijaro C.N."/>
            <person name="Fluegel L."/>
            <person name="Davis C.M."/>
            <person name="Simpson J.R."/>
            <person name="Lauterbach L."/>
            <person name="Steele A.D."/>
            <person name="Gui C."/>
            <person name="Meng S."/>
            <person name="Li G."/>
            <person name="Viehrig K."/>
            <person name="Ye F."/>
            <person name="Su P."/>
            <person name="Kiefer A.F."/>
            <person name="Nichols A."/>
            <person name="Cepeda A.J."/>
            <person name="Yan W."/>
            <person name="Fan B."/>
            <person name="Jiang Y."/>
            <person name="Adhikari A."/>
            <person name="Zheng C.-J."/>
            <person name="Schuster L."/>
            <person name="Cowan T.M."/>
            <person name="Smanski M.J."/>
            <person name="Chevrette M.G."/>
            <person name="De Carvalho L.P.S."/>
            <person name="Shen B."/>
        </authorList>
    </citation>
    <scope>NUCLEOTIDE SEQUENCE [LARGE SCALE GENOMIC DNA]</scope>
    <source>
        <strain evidence="8 9">NPDC050100</strain>
    </source>
</reference>
<feature type="domain" description="Penicillin-binding protein transpeptidase" evidence="7">
    <location>
        <begin position="74"/>
        <end position="290"/>
    </location>
</feature>
<evidence type="ECO:0000256" key="6">
    <source>
        <dbReference type="RuleBase" id="RU361140"/>
    </source>
</evidence>
<evidence type="ECO:0000256" key="2">
    <source>
        <dbReference type="ARBA" id="ARBA00012865"/>
    </source>
</evidence>
<keyword evidence="9" id="KW-1185">Reference proteome</keyword>
<keyword evidence="4 6" id="KW-0378">Hydrolase</keyword>
<dbReference type="InterPro" id="IPR002137">
    <property type="entry name" value="Beta-lactam_class-D_AS"/>
</dbReference>
<dbReference type="PROSITE" id="PS00337">
    <property type="entry name" value="BETA_LACTAMASE_D"/>
    <property type="match status" value="1"/>
</dbReference>
<dbReference type="InterPro" id="IPR012338">
    <property type="entry name" value="Beta-lactam/transpept-like"/>
</dbReference>
<keyword evidence="5 6" id="KW-0046">Antibiotic resistance</keyword>
<gene>
    <name evidence="8" type="primary">blaOXA</name>
    <name evidence="8" type="ORF">AB0I59_40245</name>
</gene>
<comment type="similarity">
    <text evidence="1 6">Belongs to the class-D beta-lactamase family.</text>
</comment>
<dbReference type="Proteomes" id="UP001551675">
    <property type="component" value="Unassembled WGS sequence"/>
</dbReference>
<comment type="caution">
    <text evidence="8">The sequence shown here is derived from an EMBL/GenBank/DDBJ whole genome shotgun (WGS) entry which is preliminary data.</text>
</comment>
<keyword evidence="3" id="KW-0732">Signal</keyword>
<evidence type="ECO:0000256" key="3">
    <source>
        <dbReference type="ARBA" id="ARBA00022729"/>
    </source>
</evidence>
<sequence length="299" mass="33095">MQNSPTLAPRARLRGALGVAVLTASALFGGTAYGATGGHATSTAAPAASQAVGHHDLIVRDDLQALFRDAAVRGTFALYDVKRGQTTVVDSQRARQRLIPASTFKIPHSLIALETRAVKDENEVIPYGGQPQPFPEWEHDMNLRDAVRASNVPVFQTLSRRIGLKREQQWVNRLHYGNRRIGTVVDRFWLDGPLEISAVEQTGFLSRLARQQLPAAKRNQLTVRDLLKIEEKDGYALFAKTGWGMSTKPGIGWWVGWVERGDRLYTFALNIDINADKDTEKRIPLARELLKALGALPKA</sequence>